<organism evidence="1 2">
    <name type="scientific">Caloramator australicus RC3</name>
    <dbReference type="NCBI Taxonomy" id="857293"/>
    <lineage>
        <taxon>Bacteria</taxon>
        <taxon>Bacillati</taxon>
        <taxon>Bacillota</taxon>
        <taxon>Clostridia</taxon>
        <taxon>Eubacteriales</taxon>
        <taxon>Clostridiaceae</taxon>
        <taxon>Caloramator</taxon>
    </lineage>
</organism>
<name>I7LKV7_9CLOT</name>
<comment type="caution">
    <text evidence="1">The sequence shown here is derived from an EMBL/GenBank/DDBJ whole genome shotgun (WGS) entry which is preliminary data.</text>
</comment>
<gene>
    <name evidence="1" type="ORF">CAAU_2667</name>
</gene>
<dbReference type="Proteomes" id="UP000007652">
    <property type="component" value="Unassembled WGS sequence"/>
</dbReference>
<dbReference type="AlphaFoldDB" id="I7LKV7"/>
<sequence length="38" mass="4453">MLKLMRDAFLKSIHGALAKFQHQKEVCLQSERGKYCPF</sequence>
<protein>
    <submittedName>
        <fullName evidence="1">Uncharacterized protein</fullName>
    </submittedName>
</protein>
<evidence type="ECO:0000313" key="2">
    <source>
        <dbReference type="Proteomes" id="UP000007652"/>
    </source>
</evidence>
<proteinExistence type="predicted"/>
<evidence type="ECO:0000313" key="1">
    <source>
        <dbReference type="EMBL" id="CCJ34750.1"/>
    </source>
</evidence>
<dbReference type="EMBL" id="CAKP01000153">
    <property type="protein sequence ID" value="CCJ34750.1"/>
    <property type="molecule type" value="Genomic_DNA"/>
</dbReference>
<accession>I7LKV7</accession>
<reference evidence="1 2" key="1">
    <citation type="journal article" date="2011" name="J. Bacteriol.">
        <title>Draft genome sequence of Caloramator australicus strain RC3T, a thermoanaerobe from the Great Artesian Basin of Australia.</title>
        <authorList>
            <person name="Ogg C.D."/>
            <person name="Patel B.K.C."/>
        </authorList>
    </citation>
    <scope>NUCLEOTIDE SEQUENCE [LARGE SCALE GENOMIC DNA]</scope>
    <source>
        <strain evidence="1 2">RC3</strain>
    </source>
</reference>
<keyword evidence="2" id="KW-1185">Reference proteome</keyword>